<evidence type="ECO:0000259" key="3">
    <source>
        <dbReference type="Pfam" id="PF21647"/>
    </source>
</evidence>
<protein>
    <submittedName>
        <fullName evidence="4">GPI-anchored adhesin-like protein</fullName>
    </submittedName>
</protein>
<feature type="compositionally biased region" description="Low complexity" evidence="1">
    <location>
        <begin position="171"/>
        <end position="182"/>
    </location>
</feature>
<gene>
    <name evidence="4" type="ORF">C2S53_008134</name>
</gene>
<accession>A0AAD4JG32</accession>
<evidence type="ECO:0000256" key="1">
    <source>
        <dbReference type="SAM" id="MobiDB-lite"/>
    </source>
</evidence>
<dbReference type="EMBL" id="SDAM02000059">
    <property type="protein sequence ID" value="KAH6833191.1"/>
    <property type="molecule type" value="Genomic_DNA"/>
</dbReference>
<keyword evidence="5" id="KW-1185">Reference proteome</keyword>
<dbReference type="AlphaFoldDB" id="A0AAD4JG32"/>
<evidence type="ECO:0000259" key="2">
    <source>
        <dbReference type="Pfam" id="PF06075"/>
    </source>
</evidence>
<name>A0AAD4JG32_PERFH</name>
<feature type="domain" description="DUF6857" evidence="3">
    <location>
        <begin position="308"/>
        <end position="585"/>
    </location>
</feature>
<feature type="domain" description="DUF936" evidence="2">
    <location>
        <begin position="5"/>
        <end position="124"/>
    </location>
</feature>
<dbReference type="InterPro" id="IPR010341">
    <property type="entry name" value="DUF936_pln"/>
</dbReference>
<dbReference type="InterPro" id="IPR049172">
    <property type="entry name" value="DUF6857_pln"/>
</dbReference>
<dbReference type="Pfam" id="PF06075">
    <property type="entry name" value="DUF936"/>
    <property type="match status" value="1"/>
</dbReference>
<sequence length="593" mass="65498">MGCNLKEGVLLKLVEEMKRNVDSWRSSDDPKAAALLQIRSIIPVLEEGDLWPNRGFFLKVSDASHALYVSLSRKHNDMILANKLHLGQFIHVRKLETADPLPLLRGVTPIPGRRPCEGTPQDIVSPARLLRLLQPSSSSVVQKRAKMVRGGSSDSESSCRRSAEAEAEVGKATTRSSSASKARPGKTSYDRVDNNDSDADSVVAPTPPRASKRRSWSESEILGVKEIFDSSVVKNEIKLPFRSASANVSPVRSSRYDSSDDNSSSVSRNRGGGSAKTVIMKGSNRSHQVPATKAKNTQTMSHSLCNVVCDRKGAETRISWSSLPLNLVKHGKEVIKQRDGALQAAVDALQEACTSERLLNSLSTMSQFPLAEEGGDLQPFVDKFFNLQHDLSKTGLIMQSLTSIITRFTTPEAEIIGLERKKNANAWIKSAIALDLSTCIFSPQSSTSPPDPIRTPKQTSTCTKAKDKVKRDDHIPLVLGLKEEEERRGSRGGAAAELASSLQDECKKLFLIYVEKYLDEVDRKSSLVEYDEEMAEMMCKVKMVGEWLDLSVNKEGCDCEVETYVRVRDKIYGILLKHVERTAMAFDRFKASL</sequence>
<evidence type="ECO:0000313" key="5">
    <source>
        <dbReference type="Proteomes" id="UP001190926"/>
    </source>
</evidence>
<feature type="region of interest" description="Disordered" evidence="1">
    <location>
        <begin position="141"/>
        <end position="217"/>
    </location>
</feature>
<reference evidence="4 5" key="1">
    <citation type="journal article" date="2021" name="Nat. Commun.">
        <title>Incipient diploidization of the medicinal plant Perilla within 10,000 years.</title>
        <authorList>
            <person name="Zhang Y."/>
            <person name="Shen Q."/>
            <person name="Leng L."/>
            <person name="Zhang D."/>
            <person name="Chen S."/>
            <person name="Shi Y."/>
            <person name="Ning Z."/>
            <person name="Chen S."/>
        </authorList>
    </citation>
    <scope>NUCLEOTIDE SEQUENCE [LARGE SCALE GENOMIC DNA]</scope>
    <source>
        <strain evidence="5">cv. PC099</strain>
    </source>
</reference>
<organism evidence="4 5">
    <name type="scientific">Perilla frutescens var. hirtella</name>
    <name type="common">Perilla citriodora</name>
    <name type="synonym">Perilla setoyensis</name>
    <dbReference type="NCBI Taxonomy" id="608512"/>
    <lineage>
        <taxon>Eukaryota</taxon>
        <taxon>Viridiplantae</taxon>
        <taxon>Streptophyta</taxon>
        <taxon>Embryophyta</taxon>
        <taxon>Tracheophyta</taxon>
        <taxon>Spermatophyta</taxon>
        <taxon>Magnoliopsida</taxon>
        <taxon>eudicotyledons</taxon>
        <taxon>Gunneridae</taxon>
        <taxon>Pentapetalae</taxon>
        <taxon>asterids</taxon>
        <taxon>lamiids</taxon>
        <taxon>Lamiales</taxon>
        <taxon>Lamiaceae</taxon>
        <taxon>Nepetoideae</taxon>
        <taxon>Elsholtzieae</taxon>
        <taxon>Perilla</taxon>
    </lineage>
</organism>
<dbReference type="PANTHER" id="PTHR31928:SF12">
    <property type="entry name" value="DUF3741 DOMAIN-CONTAINING PROTEIN"/>
    <property type="match status" value="1"/>
</dbReference>
<proteinExistence type="predicted"/>
<comment type="caution">
    <text evidence="4">The sequence shown here is derived from an EMBL/GenBank/DDBJ whole genome shotgun (WGS) entry which is preliminary data.</text>
</comment>
<feature type="compositionally biased region" description="Polar residues" evidence="1">
    <location>
        <begin position="283"/>
        <end position="297"/>
    </location>
</feature>
<dbReference type="Pfam" id="PF21647">
    <property type="entry name" value="DUF6857"/>
    <property type="match status" value="1"/>
</dbReference>
<evidence type="ECO:0000313" key="4">
    <source>
        <dbReference type="EMBL" id="KAH6833191.1"/>
    </source>
</evidence>
<dbReference type="PANTHER" id="PTHR31928">
    <property type="entry name" value="EXPRESSED PROTEIN"/>
    <property type="match status" value="1"/>
</dbReference>
<dbReference type="Proteomes" id="UP001190926">
    <property type="component" value="Unassembled WGS sequence"/>
</dbReference>
<dbReference type="InterPro" id="IPR048297">
    <property type="entry name" value="DUF936_dom_pln"/>
</dbReference>
<feature type="region of interest" description="Disordered" evidence="1">
    <location>
        <begin position="445"/>
        <end position="466"/>
    </location>
</feature>
<feature type="region of interest" description="Disordered" evidence="1">
    <location>
        <begin position="243"/>
        <end position="297"/>
    </location>
</feature>